<dbReference type="OrthoDB" id="2975078at2759"/>
<feature type="disulfide bond" evidence="11">
    <location>
        <begin position="176"/>
        <end position="183"/>
    </location>
</feature>
<keyword evidence="5 12" id="KW-0964">Secreted</keyword>
<evidence type="ECO:0000256" key="5">
    <source>
        <dbReference type="ARBA" id="ARBA00022525"/>
    </source>
</evidence>
<dbReference type="EMBL" id="MU032347">
    <property type="protein sequence ID" value="KAF3766621.1"/>
    <property type="molecule type" value="Genomic_DNA"/>
</dbReference>
<evidence type="ECO:0000256" key="8">
    <source>
        <dbReference type="ARBA" id="ARBA00023157"/>
    </source>
</evidence>
<feature type="chain" id="PRO_5040430991" description="Cutinase" evidence="13">
    <location>
        <begin position="16"/>
        <end position="211"/>
    </location>
</feature>
<dbReference type="InterPro" id="IPR043580">
    <property type="entry name" value="CUTINASE_1"/>
</dbReference>
<dbReference type="GeneID" id="63834165"/>
<comment type="similarity">
    <text evidence="2 12">Belongs to the cutinase family.</text>
</comment>
<feature type="disulfide bond" evidence="11">
    <location>
        <begin position="42"/>
        <end position="117"/>
    </location>
</feature>
<dbReference type="EC" id="3.1.1.74" evidence="3 12"/>
<dbReference type="InterPro" id="IPR011150">
    <property type="entry name" value="Cutinase_monf"/>
</dbReference>
<gene>
    <name evidence="14" type="ORF">M406DRAFT_255494</name>
</gene>
<feature type="active site" description="Proton donor/acceptor" evidence="10">
    <location>
        <position position="193"/>
    </location>
</feature>
<name>A0A9P4Y4Q3_CRYP1</name>
<evidence type="ECO:0000256" key="12">
    <source>
        <dbReference type="RuleBase" id="RU361263"/>
    </source>
</evidence>
<feature type="active site" evidence="10">
    <location>
        <position position="180"/>
    </location>
</feature>
<evidence type="ECO:0000256" key="13">
    <source>
        <dbReference type="SAM" id="SignalP"/>
    </source>
</evidence>
<sequence length="211" mass="21106">MLAAFLIAIAGPGSSSPLAPRQSFAGDTENGLTGLGTVLNPCVDNIVIFARGTTEPGNVGTLVGPPFFEAFANIVGNSNLVVQGVDYPANIAGFLEGGDPAGSKTMASDIEQALSDCPGAKVIISGYSQGGQLVHNAANLLSSDITAQIAGAIIFGDPDNGTAVTGISAADTDVYCHVGDDICLGGDLVLPQHLTYADDADAAAQFAAALP</sequence>
<evidence type="ECO:0000313" key="15">
    <source>
        <dbReference type="Proteomes" id="UP000803844"/>
    </source>
</evidence>
<evidence type="ECO:0000256" key="4">
    <source>
        <dbReference type="ARBA" id="ARBA00022487"/>
    </source>
</evidence>
<dbReference type="GO" id="GO:0005576">
    <property type="term" value="C:extracellular region"/>
    <property type="evidence" value="ECO:0007669"/>
    <property type="project" value="UniProtKB-SubCell"/>
</dbReference>
<keyword evidence="8 11" id="KW-1015">Disulfide bond</keyword>
<comment type="caution">
    <text evidence="14">The sequence shown here is derived from an EMBL/GenBank/DDBJ whole genome shotgun (WGS) entry which is preliminary data.</text>
</comment>
<evidence type="ECO:0000256" key="9">
    <source>
        <dbReference type="ARBA" id="ARBA00034045"/>
    </source>
</evidence>
<organism evidence="14 15">
    <name type="scientific">Cryphonectria parasitica (strain ATCC 38755 / EP155)</name>
    <dbReference type="NCBI Taxonomy" id="660469"/>
    <lineage>
        <taxon>Eukaryota</taxon>
        <taxon>Fungi</taxon>
        <taxon>Dikarya</taxon>
        <taxon>Ascomycota</taxon>
        <taxon>Pezizomycotina</taxon>
        <taxon>Sordariomycetes</taxon>
        <taxon>Sordariomycetidae</taxon>
        <taxon>Diaporthales</taxon>
        <taxon>Cryphonectriaceae</taxon>
        <taxon>Cryphonectria-Endothia species complex</taxon>
        <taxon>Cryphonectria</taxon>
    </lineage>
</organism>
<dbReference type="PANTHER" id="PTHR48250:SF1">
    <property type="entry name" value="CUTINASE"/>
    <property type="match status" value="1"/>
</dbReference>
<evidence type="ECO:0000313" key="14">
    <source>
        <dbReference type="EMBL" id="KAF3766621.1"/>
    </source>
</evidence>
<comment type="function">
    <text evidence="12">Catalyzes the hydrolysis of complex carboxylic polyesters found in the cell wall of plants. Degrades cutin, a macromolecule that forms the structure of the plant cuticle.</text>
</comment>
<feature type="signal peptide" evidence="13">
    <location>
        <begin position="1"/>
        <end position="15"/>
    </location>
</feature>
<dbReference type="InterPro" id="IPR000675">
    <property type="entry name" value="Cutinase/axe"/>
</dbReference>
<dbReference type="PROSITE" id="PS00155">
    <property type="entry name" value="CUTINASE_1"/>
    <property type="match status" value="1"/>
</dbReference>
<evidence type="ECO:0000256" key="6">
    <source>
        <dbReference type="ARBA" id="ARBA00022729"/>
    </source>
</evidence>
<dbReference type="AlphaFoldDB" id="A0A9P4Y4Q3"/>
<dbReference type="Gene3D" id="3.40.50.1820">
    <property type="entry name" value="alpha/beta hydrolase"/>
    <property type="match status" value="1"/>
</dbReference>
<dbReference type="PROSITE" id="PS00931">
    <property type="entry name" value="CUTINASE_2"/>
    <property type="match status" value="1"/>
</dbReference>
<evidence type="ECO:0000256" key="7">
    <source>
        <dbReference type="ARBA" id="ARBA00022801"/>
    </source>
</evidence>
<evidence type="ECO:0000256" key="10">
    <source>
        <dbReference type="PIRSR" id="PIRSR611150-1"/>
    </source>
</evidence>
<keyword evidence="4 12" id="KW-0719">Serine esterase</keyword>
<dbReference type="SMART" id="SM01110">
    <property type="entry name" value="Cutinase"/>
    <property type="match status" value="1"/>
</dbReference>
<dbReference type="InterPro" id="IPR043579">
    <property type="entry name" value="CUTINASE_2"/>
</dbReference>
<dbReference type="GO" id="GO:0050525">
    <property type="term" value="F:cutinase activity"/>
    <property type="evidence" value="ECO:0007669"/>
    <property type="project" value="UniProtKB-UniRule"/>
</dbReference>
<evidence type="ECO:0000256" key="11">
    <source>
        <dbReference type="PIRSR" id="PIRSR611150-2"/>
    </source>
</evidence>
<reference evidence="14" key="1">
    <citation type="journal article" date="2020" name="Phytopathology">
        <title>Genome sequence of the chestnut blight fungus Cryphonectria parasitica EP155: A fundamental resource for an archetypical invasive plant pathogen.</title>
        <authorList>
            <person name="Crouch J.A."/>
            <person name="Dawe A."/>
            <person name="Aerts A."/>
            <person name="Barry K."/>
            <person name="Churchill A.C.L."/>
            <person name="Grimwood J."/>
            <person name="Hillman B."/>
            <person name="Milgroom M.G."/>
            <person name="Pangilinan J."/>
            <person name="Smith M."/>
            <person name="Salamov A."/>
            <person name="Schmutz J."/>
            <person name="Yadav J."/>
            <person name="Grigoriev I.V."/>
            <person name="Nuss D."/>
        </authorList>
    </citation>
    <scope>NUCLEOTIDE SEQUENCE</scope>
    <source>
        <strain evidence="14">EP155</strain>
    </source>
</reference>
<dbReference type="Pfam" id="PF01083">
    <property type="entry name" value="Cutinase"/>
    <property type="match status" value="1"/>
</dbReference>
<evidence type="ECO:0000256" key="1">
    <source>
        <dbReference type="ARBA" id="ARBA00004613"/>
    </source>
</evidence>
<dbReference type="PANTHER" id="PTHR48250">
    <property type="entry name" value="CUTINASE 2-RELATED"/>
    <property type="match status" value="1"/>
</dbReference>
<keyword evidence="15" id="KW-1185">Reference proteome</keyword>
<feature type="active site" description="Nucleophile" evidence="10">
    <location>
        <position position="128"/>
    </location>
</feature>
<dbReference type="Proteomes" id="UP000803844">
    <property type="component" value="Unassembled WGS sequence"/>
</dbReference>
<keyword evidence="7 12" id="KW-0378">Hydrolase</keyword>
<evidence type="ECO:0000256" key="3">
    <source>
        <dbReference type="ARBA" id="ARBA00013095"/>
    </source>
</evidence>
<dbReference type="GO" id="GO:0016052">
    <property type="term" value="P:carbohydrate catabolic process"/>
    <property type="evidence" value="ECO:0007669"/>
    <property type="project" value="TreeGrafter"/>
</dbReference>
<comment type="subcellular location">
    <subcellularLocation>
        <location evidence="1 12">Secreted</location>
    </subcellularLocation>
</comment>
<dbReference type="InterPro" id="IPR029058">
    <property type="entry name" value="AB_hydrolase_fold"/>
</dbReference>
<keyword evidence="6 13" id="KW-0732">Signal</keyword>
<comment type="catalytic activity">
    <reaction evidence="9 12">
        <text>cutin + H2O = cutin monomers.</text>
        <dbReference type="EC" id="3.1.1.74"/>
    </reaction>
</comment>
<proteinExistence type="inferred from homology"/>
<accession>A0A9P4Y4Q3</accession>
<evidence type="ECO:0000256" key="2">
    <source>
        <dbReference type="ARBA" id="ARBA00007534"/>
    </source>
</evidence>
<dbReference type="RefSeq" id="XP_040777582.1">
    <property type="nucleotide sequence ID" value="XM_040917036.1"/>
</dbReference>
<protein>
    <recommendedName>
        <fullName evidence="3 12">Cutinase</fullName>
        <ecNumber evidence="3 12">3.1.1.74</ecNumber>
    </recommendedName>
</protein>
<dbReference type="SUPFAM" id="SSF53474">
    <property type="entry name" value="alpha/beta-Hydrolases"/>
    <property type="match status" value="1"/>
</dbReference>